<evidence type="ECO:0000256" key="1">
    <source>
        <dbReference type="ARBA" id="ARBA00004651"/>
    </source>
</evidence>
<dbReference type="EMBL" id="JBHLWO010000001">
    <property type="protein sequence ID" value="MFC0317653.1"/>
    <property type="molecule type" value="Genomic_DNA"/>
</dbReference>
<comment type="subcellular location">
    <subcellularLocation>
        <location evidence="1">Cell membrane</location>
        <topology evidence="1">Multi-pass membrane protein</topology>
    </subcellularLocation>
</comment>
<comment type="caution">
    <text evidence="8">The sequence shown here is derived from an EMBL/GenBank/DDBJ whole genome shotgun (WGS) entry which is preliminary data.</text>
</comment>
<feature type="transmembrane region" description="Helical" evidence="7">
    <location>
        <begin position="303"/>
        <end position="324"/>
    </location>
</feature>
<reference evidence="8 9" key="1">
    <citation type="submission" date="2024-09" db="EMBL/GenBank/DDBJ databases">
        <authorList>
            <person name="Sun Q."/>
            <person name="Mori K."/>
        </authorList>
    </citation>
    <scope>NUCLEOTIDE SEQUENCE [LARGE SCALE GENOMIC DNA]</scope>
    <source>
        <strain evidence="8 9">CCM 7765</strain>
    </source>
</reference>
<feature type="transmembrane region" description="Helical" evidence="7">
    <location>
        <begin position="84"/>
        <end position="104"/>
    </location>
</feature>
<proteinExistence type="inferred from homology"/>
<feature type="transmembrane region" description="Helical" evidence="7">
    <location>
        <begin position="222"/>
        <end position="242"/>
    </location>
</feature>
<evidence type="ECO:0000256" key="5">
    <source>
        <dbReference type="ARBA" id="ARBA00022989"/>
    </source>
</evidence>
<feature type="transmembrane region" description="Helical" evidence="7">
    <location>
        <begin position="116"/>
        <end position="142"/>
    </location>
</feature>
<feature type="transmembrane region" description="Helical" evidence="7">
    <location>
        <begin position="415"/>
        <end position="435"/>
    </location>
</feature>
<dbReference type="RefSeq" id="WP_130854491.1">
    <property type="nucleotide sequence ID" value="NZ_JBHLWO010000001.1"/>
</dbReference>
<gene>
    <name evidence="8" type="primary">nrfD</name>
    <name evidence="8" type="ORF">ACFFI0_05010</name>
</gene>
<dbReference type="PANTHER" id="PTHR43044:SF2">
    <property type="entry name" value="POLYSULPHIDE REDUCTASE NRFD"/>
    <property type="match status" value="1"/>
</dbReference>
<name>A0ABV6HI95_9SPHI</name>
<evidence type="ECO:0000256" key="6">
    <source>
        <dbReference type="ARBA" id="ARBA00023136"/>
    </source>
</evidence>
<feature type="transmembrane region" description="Helical" evidence="7">
    <location>
        <begin position="262"/>
        <end position="282"/>
    </location>
</feature>
<evidence type="ECO:0000313" key="8">
    <source>
        <dbReference type="EMBL" id="MFC0317653.1"/>
    </source>
</evidence>
<dbReference type="Pfam" id="PF03916">
    <property type="entry name" value="NrfD"/>
    <property type="match status" value="1"/>
</dbReference>
<feature type="transmembrane region" description="Helical" evidence="7">
    <location>
        <begin position="344"/>
        <end position="362"/>
    </location>
</feature>
<feature type="transmembrane region" description="Helical" evidence="7">
    <location>
        <begin position="38"/>
        <end position="64"/>
    </location>
</feature>
<keyword evidence="9" id="KW-1185">Reference proteome</keyword>
<evidence type="ECO:0000256" key="4">
    <source>
        <dbReference type="ARBA" id="ARBA00022692"/>
    </source>
</evidence>
<keyword evidence="6 7" id="KW-0472">Membrane</keyword>
<evidence type="ECO:0000313" key="9">
    <source>
        <dbReference type="Proteomes" id="UP001589774"/>
    </source>
</evidence>
<evidence type="ECO:0000256" key="7">
    <source>
        <dbReference type="SAM" id="Phobius"/>
    </source>
</evidence>
<keyword evidence="5 7" id="KW-1133">Transmembrane helix</keyword>
<accession>A0ABV6HI95</accession>
<protein>
    <submittedName>
        <fullName evidence="8">NrfD/PsrC family molybdoenzyme membrane anchor subunit</fullName>
    </submittedName>
</protein>
<sequence length="492" mass="56137">MSSHNESILREPLVTGKNITYAKVTNDILVPVENKPNAAWWIGFTVAALGALLWVFSVSYTFWTGIGAWGLNKTVGWAWDITDFVWWVGIGHAGTLISAVLLLFRQNWRNSINRSAEAMTIFAVICAATYVVAHMGRPWLAYWIFPLPNQFGSLWVNFNSPLVWDAFAISTYFTVSLVFWYTGLLPDIATVRDRATGLRRRIYSILSFGWTGNVKTWQRFEIVSLILAGISTPLVLSVHTIVSMDFATSVIPGWHTTIFPPYFVAGAIFSGFAMVQTLLLITRKVLNFENYITMFHIESMNKIIMVTGSIVGVAYLTELFIAWYSGSEYEMYAFANRVAGPYWWAYWSMMTCNVISPQLFWFKKIRTSIPISWVLSIVVNIGMWFERFVIIVTSLHRDYIPSSWAMFYPTWTDVGIFVGSIGLFFTLFLLFLRVLPGIAMAEVKLLLHSASHQQKLKLVKEGHLKSEQVEFYKESLDKYDSVSEEEIKELAK</sequence>
<dbReference type="PANTHER" id="PTHR43044">
    <property type="match status" value="1"/>
</dbReference>
<keyword evidence="3" id="KW-1003">Cell membrane</keyword>
<dbReference type="InterPro" id="IPR005614">
    <property type="entry name" value="NrfD-like"/>
</dbReference>
<evidence type="ECO:0000256" key="3">
    <source>
        <dbReference type="ARBA" id="ARBA00022475"/>
    </source>
</evidence>
<organism evidence="8 9">
    <name type="scientific">Olivibacter oleidegradans</name>
    <dbReference type="NCBI Taxonomy" id="760123"/>
    <lineage>
        <taxon>Bacteria</taxon>
        <taxon>Pseudomonadati</taxon>
        <taxon>Bacteroidota</taxon>
        <taxon>Sphingobacteriia</taxon>
        <taxon>Sphingobacteriales</taxon>
        <taxon>Sphingobacteriaceae</taxon>
        <taxon>Olivibacter</taxon>
    </lineage>
</organism>
<comment type="similarity">
    <text evidence="2">Belongs to the NrfD family.</text>
</comment>
<feature type="transmembrane region" description="Helical" evidence="7">
    <location>
        <begin position="162"/>
        <end position="184"/>
    </location>
</feature>
<feature type="transmembrane region" description="Helical" evidence="7">
    <location>
        <begin position="374"/>
        <end position="395"/>
    </location>
</feature>
<evidence type="ECO:0000256" key="2">
    <source>
        <dbReference type="ARBA" id="ARBA00008929"/>
    </source>
</evidence>
<keyword evidence="4 7" id="KW-0812">Transmembrane</keyword>
<dbReference type="Proteomes" id="UP001589774">
    <property type="component" value="Unassembled WGS sequence"/>
</dbReference>